<keyword evidence="16" id="KW-0675">Receptor</keyword>
<keyword evidence="4" id="KW-0410">Iron transport</keyword>
<reference evidence="16 17" key="1">
    <citation type="submission" date="2020-08" db="EMBL/GenBank/DDBJ databases">
        <title>Genomic Encyclopedia of Type Strains, Phase IV (KMG-IV): sequencing the most valuable type-strain genomes for metagenomic binning, comparative biology and taxonomic classification.</title>
        <authorList>
            <person name="Goeker M."/>
        </authorList>
    </citation>
    <scope>NUCLEOTIDE SEQUENCE [LARGE SCALE GENOMIC DNA]</scope>
    <source>
        <strain evidence="16 17">DSM 4737</strain>
    </source>
</reference>
<evidence type="ECO:0000256" key="5">
    <source>
        <dbReference type="ARBA" id="ARBA00022692"/>
    </source>
</evidence>
<dbReference type="EMBL" id="JACHOR010000004">
    <property type="protein sequence ID" value="MBB5747028.1"/>
    <property type="molecule type" value="Genomic_DNA"/>
</dbReference>
<keyword evidence="5 11" id="KW-0812">Transmembrane</keyword>
<dbReference type="SUPFAM" id="SSF56935">
    <property type="entry name" value="Porins"/>
    <property type="match status" value="1"/>
</dbReference>
<keyword evidence="9 11" id="KW-0472">Membrane</keyword>
<dbReference type="InterPro" id="IPR036942">
    <property type="entry name" value="Beta-barrel_TonB_sf"/>
</dbReference>
<dbReference type="GO" id="GO:0006826">
    <property type="term" value="P:iron ion transport"/>
    <property type="evidence" value="ECO:0007669"/>
    <property type="project" value="UniProtKB-KW"/>
</dbReference>
<comment type="subcellular location">
    <subcellularLocation>
        <location evidence="1 11">Cell outer membrane</location>
        <topology evidence="1 11">Multi-pass membrane protein</topology>
    </subcellularLocation>
</comment>
<feature type="region of interest" description="Disordered" evidence="13">
    <location>
        <begin position="51"/>
        <end position="71"/>
    </location>
</feature>
<evidence type="ECO:0000256" key="1">
    <source>
        <dbReference type="ARBA" id="ARBA00004571"/>
    </source>
</evidence>
<dbReference type="Pfam" id="PF07715">
    <property type="entry name" value="Plug"/>
    <property type="match status" value="1"/>
</dbReference>
<accession>A0A7W9FGU9</accession>
<sequence>MNRIAGLSIGWTDGFDPSNPFYSLIKPCSAPPQPVQQGAGLTLRDMCLHVRGEPIDPDRSGATGRDGRGRDNRMRYTLMTSVAAMTLALATAVAAQEAATPAQPTQDDAVGLEDIIVTAQRRSESLQRAAVPVSAVAGEDLENAGITETSNLGRLVPSLVVQPTGGTTSFFLRGVGTNSQNSFSENAIAFSFNGVYVGRPTAPAGVFYDLQRVEVVKGPQGTLYGRNATGGAINVLPNTPELGVYSGQGLFELGNYSAKKASLAVNLPISDTVALRLAGQVVDRDGYISDGYDDDRGEAVRASLLFEPSDRWSMTLVADYYNQHGKGSGAVLLPNARFATPPLEDRVSISDAPARAAIRTFASTLFAPPFCGGPGNFINSGCISEAQGDGFLDNKFYGVSGTLTGDLGFGVLTVIPSWRKSDVDFRSYLPGFAADVVDLAEQTSLEVRLASNEDGRLRYVVGGFYFGEEQTAENFFRQGNISTTRFTPQLETESLAAFGQLTFDVTDRFRFVAGGRYTREDKEQLTSIASGGLPGPIEPPLSAPFSGSLSFEKFTWKGGLEFDAGPASLVYANISTGFKSGGFFVAAPPNNTFEPETLTAYTVGSKNRFLDNRLQLNVEAFYWDYQDQQITFVGGVRTGNGLFAQGSTTVNAGKSTIYGAEFEARFAPTPNDLFNLNVQYLDGEYDSLITANFSPTGAPVITGCTTVGSRAANPGVNGARFYDIDCSGKPTVNSPNWAINVGYERTFELSNDLEVVAGVRGNIESSRFMNSNFRPEETQDGFAMADAFVTVNTPKGWSVTGFINNITDEVVLSRAGTRPILDFSVGTLRPPRTFGVRVGYEF</sequence>
<keyword evidence="6" id="KW-0408">Iron</keyword>
<evidence type="ECO:0000256" key="2">
    <source>
        <dbReference type="ARBA" id="ARBA00022448"/>
    </source>
</evidence>
<dbReference type="Gene3D" id="2.40.170.20">
    <property type="entry name" value="TonB-dependent receptor, beta-barrel domain"/>
    <property type="match status" value="2"/>
</dbReference>
<evidence type="ECO:0000256" key="6">
    <source>
        <dbReference type="ARBA" id="ARBA00023004"/>
    </source>
</evidence>
<feature type="domain" description="TonB-dependent receptor plug" evidence="15">
    <location>
        <begin position="126"/>
        <end position="232"/>
    </location>
</feature>
<dbReference type="PANTHER" id="PTHR32552">
    <property type="entry name" value="FERRICHROME IRON RECEPTOR-RELATED"/>
    <property type="match status" value="1"/>
</dbReference>
<keyword evidence="8 12" id="KW-0798">TonB box</keyword>
<organism evidence="16 17">
    <name type="scientific">Brevundimonas variabilis</name>
    <dbReference type="NCBI Taxonomy" id="74312"/>
    <lineage>
        <taxon>Bacteria</taxon>
        <taxon>Pseudomonadati</taxon>
        <taxon>Pseudomonadota</taxon>
        <taxon>Alphaproteobacteria</taxon>
        <taxon>Caulobacterales</taxon>
        <taxon>Caulobacteraceae</taxon>
        <taxon>Brevundimonas</taxon>
    </lineage>
</organism>
<evidence type="ECO:0000256" key="9">
    <source>
        <dbReference type="ARBA" id="ARBA00023136"/>
    </source>
</evidence>
<evidence type="ECO:0000256" key="7">
    <source>
        <dbReference type="ARBA" id="ARBA00023065"/>
    </source>
</evidence>
<evidence type="ECO:0000256" key="13">
    <source>
        <dbReference type="SAM" id="MobiDB-lite"/>
    </source>
</evidence>
<gene>
    <name evidence="16" type="ORF">GGR13_002635</name>
</gene>
<dbReference type="InterPro" id="IPR039426">
    <property type="entry name" value="TonB-dep_rcpt-like"/>
</dbReference>
<evidence type="ECO:0000259" key="14">
    <source>
        <dbReference type="Pfam" id="PF00593"/>
    </source>
</evidence>
<keyword evidence="3 11" id="KW-1134">Transmembrane beta strand</keyword>
<dbReference type="GO" id="GO:0009279">
    <property type="term" value="C:cell outer membrane"/>
    <property type="evidence" value="ECO:0007669"/>
    <property type="project" value="UniProtKB-SubCell"/>
</dbReference>
<evidence type="ECO:0000313" key="17">
    <source>
        <dbReference type="Proteomes" id="UP000545037"/>
    </source>
</evidence>
<keyword evidence="17" id="KW-1185">Reference proteome</keyword>
<evidence type="ECO:0000256" key="8">
    <source>
        <dbReference type="ARBA" id="ARBA00023077"/>
    </source>
</evidence>
<comment type="similarity">
    <text evidence="11 12">Belongs to the TonB-dependent receptor family.</text>
</comment>
<evidence type="ECO:0000313" key="16">
    <source>
        <dbReference type="EMBL" id="MBB5747028.1"/>
    </source>
</evidence>
<evidence type="ECO:0000256" key="3">
    <source>
        <dbReference type="ARBA" id="ARBA00022452"/>
    </source>
</evidence>
<comment type="caution">
    <text evidence="16">The sequence shown here is derived from an EMBL/GenBank/DDBJ whole genome shotgun (WGS) entry which is preliminary data.</text>
</comment>
<dbReference type="InterPro" id="IPR012910">
    <property type="entry name" value="Plug_dom"/>
</dbReference>
<keyword evidence="2 11" id="KW-0813">Transport</keyword>
<protein>
    <submittedName>
        <fullName evidence="16">Iron complex outermembrane receptor protein</fullName>
    </submittedName>
</protein>
<evidence type="ECO:0000256" key="11">
    <source>
        <dbReference type="PROSITE-ProRule" id="PRU01360"/>
    </source>
</evidence>
<keyword evidence="7" id="KW-0406">Ion transport</keyword>
<dbReference type="AlphaFoldDB" id="A0A7W9FGU9"/>
<dbReference type="Pfam" id="PF00593">
    <property type="entry name" value="TonB_dep_Rec_b-barrel"/>
    <property type="match status" value="1"/>
</dbReference>
<evidence type="ECO:0000256" key="10">
    <source>
        <dbReference type="ARBA" id="ARBA00023237"/>
    </source>
</evidence>
<dbReference type="RefSeq" id="WP_221230665.1">
    <property type="nucleotide sequence ID" value="NZ_JACHOR010000004.1"/>
</dbReference>
<dbReference type="InterPro" id="IPR000531">
    <property type="entry name" value="Beta-barrel_TonB"/>
</dbReference>
<dbReference type="Proteomes" id="UP000545037">
    <property type="component" value="Unassembled WGS sequence"/>
</dbReference>
<keyword evidence="10 11" id="KW-0998">Cell outer membrane</keyword>
<dbReference type="PROSITE" id="PS52016">
    <property type="entry name" value="TONB_DEPENDENT_REC_3"/>
    <property type="match status" value="1"/>
</dbReference>
<feature type="domain" description="TonB-dependent receptor-like beta-barrel" evidence="14">
    <location>
        <begin position="273"/>
        <end position="806"/>
    </location>
</feature>
<dbReference type="PANTHER" id="PTHR32552:SF81">
    <property type="entry name" value="TONB-DEPENDENT OUTER MEMBRANE RECEPTOR"/>
    <property type="match status" value="1"/>
</dbReference>
<name>A0A7W9FGU9_9CAUL</name>
<evidence type="ECO:0000259" key="15">
    <source>
        <dbReference type="Pfam" id="PF07715"/>
    </source>
</evidence>
<evidence type="ECO:0000256" key="4">
    <source>
        <dbReference type="ARBA" id="ARBA00022496"/>
    </source>
</evidence>
<proteinExistence type="inferred from homology"/>
<evidence type="ECO:0000256" key="12">
    <source>
        <dbReference type="RuleBase" id="RU003357"/>
    </source>
</evidence>